<keyword evidence="1" id="KW-0472">Membrane</keyword>
<dbReference type="EMBL" id="JARIHO010000078">
    <property type="protein sequence ID" value="KAJ7310698.1"/>
    <property type="molecule type" value="Genomic_DNA"/>
</dbReference>
<reference evidence="2" key="1">
    <citation type="submission" date="2023-03" db="EMBL/GenBank/DDBJ databases">
        <title>Massive genome expansion in bonnet fungi (Mycena s.s.) driven by repeated elements and novel gene families across ecological guilds.</title>
        <authorList>
            <consortium name="Lawrence Berkeley National Laboratory"/>
            <person name="Harder C.B."/>
            <person name="Miyauchi S."/>
            <person name="Viragh M."/>
            <person name="Kuo A."/>
            <person name="Thoen E."/>
            <person name="Andreopoulos B."/>
            <person name="Lu D."/>
            <person name="Skrede I."/>
            <person name="Drula E."/>
            <person name="Henrissat B."/>
            <person name="Morin E."/>
            <person name="Kohler A."/>
            <person name="Barry K."/>
            <person name="LaButti K."/>
            <person name="Morin E."/>
            <person name="Salamov A."/>
            <person name="Lipzen A."/>
            <person name="Mereny Z."/>
            <person name="Hegedus B."/>
            <person name="Baldrian P."/>
            <person name="Stursova M."/>
            <person name="Weitz H."/>
            <person name="Taylor A."/>
            <person name="Grigoriev I.V."/>
            <person name="Nagy L.G."/>
            <person name="Martin F."/>
            <person name="Kauserud H."/>
        </authorList>
    </citation>
    <scope>NUCLEOTIDE SEQUENCE</scope>
    <source>
        <strain evidence="2">CBHHK002</strain>
    </source>
</reference>
<evidence type="ECO:0000256" key="1">
    <source>
        <dbReference type="SAM" id="Phobius"/>
    </source>
</evidence>
<dbReference type="AlphaFoldDB" id="A0AAD6Z7Y3"/>
<proteinExistence type="predicted"/>
<feature type="transmembrane region" description="Helical" evidence="1">
    <location>
        <begin position="9"/>
        <end position="33"/>
    </location>
</feature>
<dbReference type="Proteomes" id="UP001218218">
    <property type="component" value="Unassembled WGS sequence"/>
</dbReference>
<keyword evidence="1" id="KW-0812">Transmembrane</keyword>
<protein>
    <submittedName>
        <fullName evidence="2">Uncharacterized protein</fullName>
    </submittedName>
</protein>
<evidence type="ECO:0000313" key="3">
    <source>
        <dbReference type="Proteomes" id="UP001218218"/>
    </source>
</evidence>
<organism evidence="2 3">
    <name type="scientific">Mycena albidolilacea</name>
    <dbReference type="NCBI Taxonomy" id="1033008"/>
    <lineage>
        <taxon>Eukaryota</taxon>
        <taxon>Fungi</taxon>
        <taxon>Dikarya</taxon>
        <taxon>Basidiomycota</taxon>
        <taxon>Agaricomycotina</taxon>
        <taxon>Agaricomycetes</taxon>
        <taxon>Agaricomycetidae</taxon>
        <taxon>Agaricales</taxon>
        <taxon>Marasmiineae</taxon>
        <taxon>Mycenaceae</taxon>
        <taxon>Mycena</taxon>
    </lineage>
</organism>
<feature type="transmembrane region" description="Helical" evidence="1">
    <location>
        <begin position="39"/>
        <end position="63"/>
    </location>
</feature>
<sequence>MPLTPRTQAIVWAGIFVVDLVSISLFTASAIIHNNPRDWYLIAMPIGLAICAVAAALTSWRWWRVHKAQMRATLPFYAAPPPAVAVR</sequence>
<comment type="caution">
    <text evidence="2">The sequence shown here is derived from an EMBL/GenBank/DDBJ whole genome shotgun (WGS) entry which is preliminary data.</text>
</comment>
<evidence type="ECO:0000313" key="2">
    <source>
        <dbReference type="EMBL" id="KAJ7310698.1"/>
    </source>
</evidence>
<keyword evidence="1" id="KW-1133">Transmembrane helix</keyword>
<gene>
    <name evidence="2" type="ORF">DFH08DRAFT_898689</name>
</gene>
<name>A0AAD6Z7Y3_9AGAR</name>
<accession>A0AAD6Z7Y3</accession>
<keyword evidence="3" id="KW-1185">Reference proteome</keyword>